<keyword evidence="3" id="KW-1185">Reference proteome</keyword>
<evidence type="ECO:0000256" key="1">
    <source>
        <dbReference type="SAM" id="MobiDB-lite"/>
    </source>
</evidence>
<organism evidence="2 3">
    <name type="scientific">Andalucia godoyi</name>
    <name type="common">Flagellate</name>
    <dbReference type="NCBI Taxonomy" id="505711"/>
    <lineage>
        <taxon>Eukaryota</taxon>
        <taxon>Discoba</taxon>
        <taxon>Jakobida</taxon>
        <taxon>Andalucina</taxon>
        <taxon>Andaluciidae</taxon>
        <taxon>Andalucia</taxon>
    </lineage>
</organism>
<dbReference type="EMBL" id="VRVR01000018">
    <property type="protein sequence ID" value="KAF0852740.1"/>
    <property type="molecule type" value="Genomic_DNA"/>
</dbReference>
<comment type="caution">
    <text evidence="2">The sequence shown here is derived from an EMBL/GenBank/DDBJ whole genome shotgun (WGS) entry which is preliminary data.</text>
</comment>
<dbReference type="Proteomes" id="UP000799049">
    <property type="component" value="Unassembled WGS sequence"/>
</dbReference>
<accession>A0A8K0AH07</accession>
<feature type="compositionally biased region" description="Polar residues" evidence="1">
    <location>
        <begin position="186"/>
        <end position="201"/>
    </location>
</feature>
<evidence type="ECO:0000313" key="3">
    <source>
        <dbReference type="Proteomes" id="UP000799049"/>
    </source>
</evidence>
<sequence>MDIGRFVRTMYRQILSDSRQLGRVRDREYVKRVVQFSFRSHMQEEAEDVDQLIQQGLHAIRLVRTALLDPESSEARVIEKMADFHAQKVGLLSHSSSVDIGDLVANPVFPVEEKIEDSAFAEVGRRVYAQLRMDERTAFPPSFLRSELDSVLATETALEEMSDKEGIELFEKLRASVSDPLLGAPLQQSNDESNANGSSRR</sequence>
<name>A0A8K0AH07_ANDGO</name>
<protein>
    <submittedName>
        <fullName evidence="2">Mitochondrial Complex1_LYR-like protein</fullName>
    </submittedName>
</protein>
<gene>
    <name evidence="2" type="ORF">ANDGO_04315</name>
</gene>
<dbReference type="AlphaFoldDB" id="A0A8K0AH07"/>
<dbReference type="CDD" id="cd20251">
    <property type="entry name" value="Complex1_LYR_SF"/>
    <property type="match status" value="1"/>
</dbReference>
<dbReference type="OrthoDB" id="275715at2759"/>
<reference evidence="2" key="1">
    <citation type="submission" date="2019-09" db="EMBL/GenBank/DDBJ databases">
        <title>The Mitochondrial Proteome of the Jakobid, Andalucia godoyi, a Protist With the Most Gene-Rich and Bacteria-Like Mitochondrial Genome.</title>
        <authorList>
            <person name="Gray M.W."/>
            <person name="Burger G."/>
            <person name="Derelle R."/>
            <person name="Klimes V."/>
            <person name="Leger M."/>
            <person name="Sarrasin M."/>
            <person name="Vlcek C."/>
            <person name="Roger A.J."/>
            <person name="Elias M."/>
            <person name="Lang B.F."/>
        </authorList>
    </citation>
    <scope>NUCLEOTIDE SEQUENCE</scope>
    <source>
        <strain evidence="2">And28</strain>
    </source>
</reference>
<evidence type="ECO:0000313" key="2">
    <source>
        <dbReference type="EMBL" id="KAF0852740.1"/>
    </source>
</evidence>
<feature type="region of interest" description="Disordered" evidence="1">
    <location>
        <begin position="181"/>
        <end position="201"/>
    </location>
</feature>
<proteinExistence type="predicted"/>